<dbReference type="Pfam" id="PF12833">
    <property type="entry name" value="HTH_18"/>
    <property type="match status" value="1"/>
</dbReference>
<dbReference type="EMBL" id="CP016634">
    <property type="protein sequence ID" value="ANY87340.1"/>
    <property type="molecule type" value="Genomic_DNA"/>
</dbReference>
<dbReference type="InterPro" id="IPR020449">
    <property type="entry name" value="Tscrpt_reg_AraC-type_HTH"/>
</dbReference>
<dbReference type="GO" id="GO:0009893">
    <property type="term" value="P:positive regulation of metabolic process"/>
    <property type="evidence" value="ECO:0007669"/>
    <property type="project" value="UniProtKB-ARBA"/>
</dbReference>
<dbReference type="PRINTS" id="PR00032">
    <property type="entry name" value="HTHARAC"/>
</dbReference>
<keyword evidence="2" id="KW-0805">Transcription regulation</keyword>
<dbReference type="InterPro" id="IPR009057">
    <property type="entry name" value="Homeodomain-like_sf"/>
</dbReference>
<dbReference type="InterPro" id="IPR018062">
    <property type="entry name" value="HTH_AraC-typ_CS"/>
</dbReference>
<dbReference type="Gene3D" id="1.10.10.60">
    <property type="entry name" value="Homeodomain-like"/>
    <property type="match status" value="1"/>
</dbReference>
<dbReference type="SUPFAM" id="SSF51182">
    <property type="entry name" value="RmlC-like cupins"/>
    <property type="match status" value="1"/>
</dbReference>
<dbReference type="GO" id="GO:0043565">
    <property type="term" value="F:sequence-specific DNA binding"/>
    <property type="evidence" value="ECO:0007669"/>
    <property type="project" value="InterPro"/>
</dbReference>
<dbReference type="InterPro" id="IPR003313">
    <property type="entry name" value="AraC-bd"/>
</dbReference>
<accession>A0A1B2F522</accession>
<evidence type="ECO:0000313" key="7">
    <source>
        <dbReference type="EMBL" id="ANY87340.1"/>
    </source>
</evidence>
<keyword evidence="5" id="KW-0804">Transcription</keyword>
<evidence type="ECO:0000259" key="6">
    <source>
        <dbReference type="PROSITE" id="PS01124"/>
    </source>
</evidence>
<dbReference type="Pfam" id="PF02311">
    <property type="entry name" value="AraC_binding"/>
    <property type="match status" value="1"/>
</dbReference>
<evidence type="ECO:0000256" key="4">
    <source>
        <dbReference type="ARBA" id="ARBA00023159"/>
    </source>
</evidence>
<evidence type="ECO:0000256" key="5">
    <source>
        <dbReference type="ARBA" id="ARBA00023163"/>
    </source>
</evidence>
<keyword evidence="4" id="KW-0010">Activator</keyword>
<proteinExistence type="predicted"/>
<dbReference type="SUPFAM" id="SSF46689">
    <property type="entry name" value="Homeodomain-like"/>
    <property type="match status" value="1"/>
</dbReference>
<dbReference type="PANTHER" id="PTHR11019:SF159">
    <property type="entry name" value="TRANSCRIPTIONAL REGULATOR-RELATED"/>
    <property type="match status" value="1"/>
</dbReference>
<keyword evidence="1" id="KW-0678">Repressor</keyword>
<dbReference type="PROSITE" id="PS00041">
    <property type="entry name" value="HTH_ARAC_FAMILY_1"/>
    <property type="match status" value="1"/>
</dbReference>
<dbReference type="SMART" id="SM00342">
    <property type="entry name" value="HTH_ARAC"/>
    <property type="match status" value="1"/>
</dbReference>
<dbReference type="FunFam" id="1.10.10.60:FF:000132">
    <property type="entry name" value="AraC family transcriptional regulator"/>
    <property type="match status" value="1"/>
</dbReference>
<dbReference type="AlphaFoldDB" id="A0A1B2F522"/>
<dbReference type="GO" id="GO:0003700">
    <property type="term" value="F:DNA-binding transcription factor activity"/>
    <property type="evidence" value="ECO:0007669"/>
    <property type="project" value="InterPro"/>
</dbReference>
<dbReference type="PANTHER" id="PTHR11019">
    <property type="entry name" value="HTH-TYPE TRANSCRIPTIONAL REGULATOR NIMR"/>
    <property type="match status" value="1"/>
</dbReference>
<reference evidence="7" key="1">
    <citation type="submission" date="2016-07" db="EMBL/GenBank/DDBJ databases">
        <title>New class B carbapenemase carried by novel plasmid in Pseudomonas putida enviromental strain in eastern Amazonia.</title>
        <authorList>
            <person name="Souza C.O."/>
            <person name="Lima K.V."/>
            <person name="Brasiliense D.M."/>
            <person name="Perez-Chaparro P.J."/>
            <person name="Mamizuka E.M."/>
            <person name="Lima M.O."/>
            <person name="Lima L.N."/>
            <person name="McCulloch J.A."/>
        </authorList>
    </citation>
    <scope>NUCLEOTIDE SEQUENCE [LARGE SCALE GENOMIC DNA]</scope>
    <source>
        <strain evidence="7">IEC33019</strain>
    </source>
</reference>
<feature type="domain" description="HTH araC/xylS-type" evidence="6">
    <location>
        <begin position="163"/>
        <end position="260"/>
    </location>
</feature>
<organism evidence="7">
    <name type="scientific">Pseudomonas putida</name>
    <name type="common">Arthrobacter siderocapsulatus</name>
    <dbReference type="NCBI Taxonomy" id="303"/>
    <lineage>
        <taxon>Bacteria</taxon>
        <taxon>Pseudomonadati</taxon>
        <taxon>Pseudomonadota</taxon>
        <taxon>Gammaproteobacteria</taxon>
        <taxon>Pseudomonadales</taxon>
        <taxon>Pseudomonadaceae</taxon>
        <taxon>Pseudomonas</taxon>
    </lineage>
</organism>
<dbReference type="InterPro" id="IPR011051">
    <property type="entry name" value="RmlC_Cupin_sf"/>
</dbReference>
<evidence type="ECO:0000256" key="1">
    <source>
        <dbReference type="ARBA" id="ARBA00022491"/>
    </source>
</evidence>
<keyword evidence="3" id="KW-0238">DNA-binding</keyword>
<evidence type="ECO:0000256" key="3">
    <source>
        <dbReference type="ARBA" id="ARBA00023125"/>
    </source>
</evidence>
<protein>
    <submittedName>
        <fullName evidence="7">HTH-type transcriptional repressor of iron protein A</fullName>
    </submittedName>
</protein>
<dbReference type="RefSeq" id="WP_070091137.1">
    <property type="nucleotide sequence ID" value="NZ_CP016634.1"/>
</dbReference>
<evidence type="ECO:0000256" key="2">
    <source>
        <dbReference type="ARBA" id="ARBA00023015"/>
    </source>
</evidence>
<sequence length="264" mass="29648">MSLNGHPEARLDQLEYLPRPVYGQAESLPNIALGYRHRHPWGQLSHARNGILRVHTPQGLYLVPPQRAVWIAAHVPHRVVCEPSTCIRSLYIDPAALPWPATACRVVVVEPLLGELIQAFSQLPVRYDASGADGRLVQVLLDRLASAREEQLLLPLPQDRQLRQICRRLQAAPDDTRSLGDWALRLGVSEKTLSRRFLRETGLTFRLWRQRVRLLSALPALERAERVTDVALACGYASLSAFIAAFGEQFGQSPGEFLRRHTPS</sequence>
<name>A0A1B2F522_PSEPU</name>
<dbReference type="InterPro" id="IPR018060">
    <property type="entry name" value="HTH_AraC"/>
</dbReference>
<dbReference type="CDD" id="cd06124">
    <property type="entry name" value="cupin_NimR-like_N"/>
    <property type="match status" value="1"/>
</dbReference>
<gene>
    <name evidence="7" type="primary">ripA_2</name>
    <name evidence="7" type="ORF">IEC33019_1779</name>
</gene>
<dbReference type="PROSITE" id="PS01124">
    <property type="entry name" value="HTH_ARAC_FAMILY_2"/>
    <property type="match status" value="1"/>
</dbReference>